<reference evidence="17" key="2">
    <citation type="submission" date="2025-08" db="UniProtKB">
        <authorList>
            <consortium name="Ensembl"/>
        </authorList>
    </citation>
    <scope>IDENTIFICATION</scope>
</reference>
<keyword evidence="3" id="KW-0964">Secreted</keyword>
<dbReference type="GO" id="GO:0008236">
    <property type="term" value="F:serine-type peptidase activity"/>
    <property type="evidence" value="ECO:0007669"/>
    <property type="project" value="UniProtKB-KW"/>
</dbReference>
<keyword evidence="2" id="KW-0217">Developmental protein</keyword>
<feature type="domain" description="Reelin" evidence="16">
    <location>
        <begin position="25"/>
        <end position="193"/>
    </location>
</feature>
<dbReference type="InterPro" id="IPR002861">
    <property type="entry name" value="Reeler_dom"/>
</dbReference>
<organism evidence="17 18">
    <name type="scientific">Salarias fasciatus</name>
    <name type="common">Jewelled blenny</name>
    <name type="synonym">Blennius fasciatus</name>
    <dbReference type="NCBI Taxonomy" id="181472"/>
    <lineage>
        <taxon>Eukaryota</taxon>
        <taxon>Metazoa</taxon>
        <taxon>Chordata</taxon>
        <taxon>Craniata</taxon>
        <taxon>Vertebrata</taxon>
        <taxon>Euteleostomi</taxon>
        <taxon>Actinopterygii</taxon>
        <taxon>Neopterygii</taxon>
        <taxon>Teleostei</taxon>
        <taxon>Neoteleostei</taxon>
        <taxon>Acanthomorphata</taxon>
        <taxon>Ovalentaria</taxon>
        <taxon>Blenniimorphae</taxon>
        <taxon>Blenniiformes</taxon>
        <taxon>Blennioidei</taxon>
        <taxon>Blenniidae</taxon>
        <taxon>Salariinae</taxon>
        <taxon>Salarias</taxon>
    </lineage>
</organism>
<dbReference type="GO" id="GO:0043005">
    <property type="term" value="C:neuron projection"/>
    <property type="evidence" value="ECO:0007669"/>
    <property type="project" value="TreeGrafter"/>
</dbReference>
<evidence type="ECO:0000256" key="6">
    <source>
        <dbReference type="ARBA" id="ARBA00022723"/>
    </source>
</evidence>
<dbReference type="InterPro" id="IPR042307">
    <property type="entry name" value="Reeler_sf"/>
</dbReference>
<keyword evidence="4" id="KW-0272">Extracellular matrix</keyword>
<evidence type="ECO:0000256" key="14">
    <source>
        <dbReference type="ARBA" id="ARBA00044961"/>
    </source>
</evidence>
<dbReference type="OMA" id="LELNTNC"/>
<evidence type="ECO:0000256" key="1">
    <source>
        <dbReference type="ARBA" id="ARBA00004498"/>
    </source>
</evidence>
<dbReference type="InterPro" id="IPR034968">
    <property type="entry name" value="Reelin"/>
</dbReference>
<keyword evidence="10" id="KW-0106">Calcium</keyword>
<name>A0A672IBK8_SALFA</name>
<keyword evidence="7" id="KW-0378">Hydrolase</keyword>
<dbReference type="Ensembl" id="ENSSFAT00005040550.1">
    <property type="protein sequence ID" value="ENSSFAP00005039103.1"/>
    <property type="gene ID" value="ENSSFAG00005019555.1"/>
</dbReference>
<dbReference type="GO" id="GO:0070325">
    <property type="term" value="F:lipoprotein particle receptor binding"/>
    <property type="evidence" value="ECO:0007669"/>
    <property type="project" value="InterPro"/>
</dbReference>
<dbReference type="GO" id="GO:0007417">
    <property type="term" value="P:central nervous system development"/>
    <property type="evidence" value="ECO:0007669"/>
    <property type="project" value="InterPro"/>
</dbReference>
<evidence type="ECO:0000256" key="8">
    <source>
        <dbReference type="ARBA" id="ARBA00022825"/>
    </source>
</evidence>
<dbReference type="Gene3D" id="2.60.120.260">
    <property type="entry name" value="Galactose-binding domain-like"/>
    <property type="match status" value="1"/>
</dbReference>
<keyword evidence="9" id="KW-0862">Zinc</keyword>
<comment type="subunit">
    <text evidence="14">Oligomer of disulfide-linked homodimers.</text>
</comment>
<dbReference type="GO" id="GO:0006508">
    <property type="term" value="P:proteolysis"/>
    <property type="evidence" value="ECO:0007669"/>
    <property type="project" value="UniProtKB-KW"/>
</dbReference>
<dbReference type="Pfam" id="PF02014">
    <property type="entry name" value="Reeler"/>
    <property type="match status" value="1"/>
</dbReference>
<keyword evidence="11" id="KW-0130">Cell adhesion</keyword>
<evidence type="ECO:0000256" key="5">
    <source>
        <dbReference type="ARBA" id="ARBA00022670"/>
    </source>
</evidence>
<keyword evidence="8" id="KW-0720">Serine protease</keyword>
<evidence type="ECO:0000256" key="13">
    <source>
        <dbReference type="ARBA" id="ARBA00023900"/>
    </source>
</evidence>
<protein>
    <recommendedName>
        <fullName evidence="13">Reelin</fullName>
    </recommendedName>
</protein>
<dbReference type="InParanoid" id="A0A672IBK8"/>
<evidence type="ECO:0000256" key="10">
    <source>
        <dbReference type="ARBA" id="ARBA00022837"/>
    </source>
</evidence>
<keyword evidence="6" id="KW-0479">Metal-binding</keyword>
<keyword evidence="5" id="KW-0645">Protease</keyword>
<dbReference type="Proteomes" id="UP000472267">
    <property type="component" value="Chromosome 7"/>
</dbReference>
<dbReference type="AlphaFoldDB" id="A0A672IBK8"/>
<evidence type="ECO:0000256" key="4">
    <source>
        <dbReference type="ARBA" id="ARBA00022530"/>
    </source>
</evidence>
<dbReference type="GO" id="GO:0001764">
    <property type="term" value="P:neuron migration"/>
    <property type="evidence" value="ECO:0007669"/>
    <property type="project" value="InterPro"/>
</dbReference>
<proteinExistence type="inferred from homology"/>
<evidence type="ECO:0000256" key="9">
    <source>
        <dbReference type="ARBA" id="ARBA00022833"/>
    </source>
</evidence>
<dbReference type="CDD" id="cd08544">
    <property type="entry name" value="Reeler"/>
    <property type="match status" value="1"/>
</dbReference>
<evidence type="ECO:0000313" key="17">
    <source>
        <dbReference type="Ensembl" id="ENSSFAP00005039103.1"/>
    </source>
</evidence>
<evidence type="ECO:0000256" key="3">
    <source>
        <dbReference type="ARBA" id="ARBA00022525"/>
    </source>
</evidence>
<dbReference type="GO" id="GO:0007155">
    <property type="term" value="P:cell adhesion"/>
    <property type="evidence" value="ECO:0007669"/>
    <property type="project" value="UniProtKB-KW"/>
</dbReference>
<dbReference type="GO" id="GO:0046872">
    <property type="term" value="F:metal ion binding"/>
    <property type="evidence" value="ECO:0007669"/>
    <property type="project" value="UniProtKB-KW"/>
</dbReference>
<dbReference type="PANTHER" id="PTHR11841:SF1">
    <property type="entry name" value="REELIN"/>
    <property type="match status" value="1"/>
</dbReference>
<reference evidence="17" key="3">
    <citation type="submission" date="2025-09" db="UniProtKB">
        <authorList>
            <consortium name="Ensembl"/>
        </authorList>
    </citation>
    <scope>IDENTIFICATION</scope>
</reference>
<evidence type="ECO:0000256" key="11">
    <source>
        <dbReference type="ARBA" id="ARBA00022889"/>
    </source>
</evidence>
<comment type="function">
    <text evidence="15">Extracellular matrix serine protease secreted by pioneer neurons that plays a role in layering of neurons in the cerebral cortex and cerebellum by coordinating cell positioning during neurodevelopment. Regulates microtubule function in neurons and neuronal migration. Binding to the extracellular domains of lipoprotein receptors VLDLR and LRP8/APOER2 induces tyrosine phosphorylation of DAB1 and modulation of TAU phosphorylation. Affects migration of sympathetic preganglionic neurons in the spinal cord, where it seems to act as a barrier to neuronal migration. Enzymatic activity is important for the modulation of cell adhesion.</text>
</comment>
<evidence type="ECO:0000256" key="7">
    <source>
        <dbReference type="ARBA" id="ARBA00022801"/>
    </source>
</evidence>
<comment type="subcellular location">
    <subcellularLocation>
        <location evidence="1">Secreted</location>
        <location evidence="1">Extracellular space</location>
        <location evidence="1">Extracellular matrix</location>
    </subcellularLocation>
</comment>
<dbReference type="GO" id="GO:0005615">
    <property type="term" value="C:extracellular space"/>
    <property type="evidence" value="ECO:0007669"/>
    <property type="project" value="TreeGrafter"/>
</dbReference>
<comment type="similarity">
    <text evidence="12">Belongs to the reelin family.</text>
</comment>
<keyword evidence="18" id="KW-1185">Reference proteome</keyword>
<evidence type="ECO:0000259" key="16">
    <source>
        <dbReference type="PROSITE" id="PS51019"/>
    </source>
</evidence>
<reference evidence="17" key="1">
    <citation type="submission" date="2019-06" db="EMBL/GenBank/DDBJ databases">
        <authorList>
            <consortium name="Wellcome Sanger Institute Data Sharing"/>
        </authorList>
    </citation>
    <scope>NUCLEOTIDE SEQUENCE [LARGE SCALE GENOMIC DNA]</scope>
</reference>
<evidence type="ECO:0000256" key="2">
    <source>
        <dbReference type="ARBA" id="ARBA00022473"/>
    </source>
</evidence>
<evidence type="ECO:0000256" key="15">
    <source>
        <dbReference type="ARBA" id="ARBA00046064"/>
    </source>
</evidence>
<sequence>ERGGRPSCRAHIALVELVNVDFGAPPASFYPRFNPFFFLCTHHGELEGAGVTEGGGEVLLTLQITGNPTTYTPGQEYQVTISTSVSFDGLLVTGLYTSTPVQSAPIPAPAAFGFGVMPDRQFGGTQFVCSVVASHVSHQPSSSFSFVWIAPPPGTGCVNFLATATHRGQIIFKDALAHQLCEQGGKKHLHGKHVVLRDDFDSNLQGELDPSIWSECSNCEVGEQCGVLMHGRAVTFCEPVGERELTTVPLNTSTASVLQFALGE</sequence>
<accession>A0A672IBK8</accession>
<dbReference type="Gene3D" id="2.60.40.4060">
    <property type="entry name" value="Reeler domain"/>
    <property type="match status" value="1"/>
</dbReference>
<dbReference type="PROSITE" id="PS51019">
    <property type="entry name" value="REELIN"/>
    <property type="match status" value="1"/>
</dbReference>
<dbReference type="PANTHER" id="PTHR11841">
    <property type="entry name" value="REELIN"/>
    <property type="match status" value="1"/>
</dbReference>
<evidence type="ECO:0000256" key="12">
    <source>
        <dbReference type="ARBA" id="ARBA00023773"/>
    </source>
</evidence>
<evidence type="ECO:0000313" key="18">
    <source>
        <dbReference type="Proteomes" id="UP000472267"/>
    </source>
</evidence>